<dbReference type="Proteomes" id="UP000716291">
    <property type="component" value="Unassembled WGS sequence"/>
</dbReference>
<dbReference type="EMBL" id="JAANQT010003145">
    <property type="protein sequence ID" value="KAG1301372.1"/>
    <property type="molecule type" value="Genomic_DNA"/>
</dbReference>
<dbReference type="InterPro" id="IPR052338">
    <property type="entry name" value="Transposase_5"/>
</dbReference>
<evidence type="ECO:0000259" key="1">
    <source>
        <dbReference type="Pfam" id="PF01498"/>
    </source>
</evidence>
<sequence length="560" mass="64647">MKPNRGRSKVLSAADERYCVRQVTKNRVPSAVKVAECLENDTEKKVGVETVRRALRKAGLGAIEKPKKPLLSAKNIRKRLSWCMAHKDWTIDDWKRVIWSDETKINRFNSDGRTWAWIRSGESLKSHHVKTTVKHGGGSIMLWSAITCAGVGWMCKINGNMDKELYKEILEDELERTIDYGVNRLGFERPQVIFQHDNDSKHISKVEKKYLQKQSYTVLQWPAQSPDLNPIENMWSLLKRRLNDYETAPKGMNELYERMTKVCNSTNDSERQNYKTLGQFWESLYVPNRQDFETIQDYVNTMVNTYFVKFCQLEGYEALEKAVGNWLLECEEEFGGPGSIGYGERGQFLPREEGAVLIAKEIKDKAEIISILDIPSPTDNTPVMVPAILPPSDKIPEPQATYSDAQDEYLTPSLFEDWEWAIRTTGIELARKQMARTFYKYQEIVQHQKQMTLMKQQLTLRFAEDVNYWSHLKFTQPRPTPGSVEAYLSSKHANLKAEIPNDFLYPSLLRAARNGDTWAIIDQEYEEFEDELMSTGGICDENRNFSNQTVPLDEESSDLN</sequence>
<dbReference type="GO" id="GO:0015074">
    <property type="term" value="P:DNA integration"/>
    <property type="evidence" value="ECO:0007669"/>
    <property type="project" value="InterPro"/>
</dbReference>
<evidence type="ECO:0000313" key="4">
    <source>
        <dbReference type="Proteomes" id="UP000716291"/>
    </source>
</evidence>
<dbReference type="Pfam" id="PF13358">
    <property type="entry name" value="DDE_3"/>
    <property type="match status" value="1"/>
</dbReference>
<dbReference type="PANTHER" id="PTHR23022">
    <property type="entry name" value="TRANSPOSABLE ELEMENT-RELATED"/>
    <property type="match status" value="1"/>
</dbReference>
<protein>
    <recommendedName>
        <fullName evidence="5">Transposase</fullName>
    </recommendedName>
</protein>
<organism evidence="3 4">
    <name type="scientific">Rhizopus oryzae</name>
    <name type="common">Mucormycosis agent</name>
    <name type="synonym">Rhizopus arrhizus var. delemar</name>
    <dbReference type="NCBI Taxonomy" id="64495"/>
    <lineage>
        <taxon>Eukaryota</taxon>
        <taxon>Fungi</taxon>
        <taxon>Fungi incertae sedis</taxon>
        <taxon>Mucoromycota</taxon>
        <taxon>Mucoromycotina</taxon>
        <taxon>Mucoromycetes</taxon>
        <taxon>Mucorales</taxon>
        <taxon>Mucorineae</taxon>
        <taxon>Rhizopodaceae</taxon>
        <taxon>Rhizopus</taxon>
    </lineage>
</organism>
<accession>A0A9P6WYP9</accession>
<dbReference type="Gene3D" id="3.30.420.10">
    <property type="entry name" value="Ribonuclease H-like superfamily/Ribonuclease H"/>
    <property type="match status" value="1"/>
</dbReference>
<feature type="domain" description="Transposase Tc1-like" evidence="1">
    <location>
        <begin position="17"/>
        <end position="88"/>
    </location>
</feature>
<reference evidence="3" key="1">
    <citation type="journal article" date="2020" name="Microb. Genom.">
        <title>Genetic diversity of clinical and environmental Mucorales isolates obtained from an investigation of mucormycosis cases among solid organ transplant recipients.</title>
        <authorList>
            <person name="Nguyen M.H."/>
            <person name="Kaul D."/>
            <person name="Muto C."/>
            <person name="Cheng S.J."/>
            <person name="Richter R.A."/>
            <person name="Bruno V.M."/>
            <person name="Liu G."/>
            <person name="Beyhan S."/>
            <person name="Sundermann A.J."/>
            <person name="Mounaud S."/>
            <person name="Pasculle A.W."/>
            <person name="Nierman W.C."/>
            <person name="Driscoll E."/>
            <person name="Cumbie R."/>
            <person name="Clancy C.J."/>
            <person name="Dupont C.L."/>
        </authorList>
    </citation>
    <scope>NUCLEOTIDE SEQUENCE</scope>
    <source>
        <strain evidence="3">GL11</strain>
    </source>
</reference>
<keyword evidence="4" id="KW-1185">Reference proteome</keyword>
<evidence type="ECO:0000259" key="2">
    <source>
        <dbReference type="Pfam" id="PF13358"/>
    </source>
</evidence>
<dbReference type="InterPro" id="IPR038717">
    <property type="entry name" value="Tc1-like_DDE_dom"/>
</dbReference>
<evidence type="ECO:0008006" key="5">
    <source>
        <dbReference type="Google" id="ProtNLM"/>
    </source>
</evidence>
<comment type="caution">
    <text evidence="3">The sequence shown here is derived from an EMBL/GenBank/DDBJ whole genome shotgun (WGS) entry which is preliminary data.</text>
</comment>
<proteinExistence type="predicted"/>
<dbReference type="GO" id="GO:0003677">
    <property type="term" value="F:DNA binding"/>
    <property type="evidence" value="ECO:0007669"/>
    <property type="project" value="InterPro"/>
</dbReference>
<dbReference type="InterPro" id="IPR036397">
    <property type="entry name" value="RNaseH_sf"/>
</dbReference>
<evidence type="ECO:0000313" key="3">
    <source>
        <dbReference type="EMBL" id="KAG1301372.1"/>
    </source>
</evidence>
<dbReference type="InterPro" id="IPR002492">
    <property type="entry name" value="Transposase_Tc1-like"/>
</dbReference>
<gene>
    <name evidence="3" type="ORF">G6F64_011863</name>
</gene>
<feature type="domain" description="Tc1-like transposase DDE" evidence="2">
    <location>
        <begin position="96"/>
        <end position="244"/>
    </location>
</feature>
<dbReference type="GO" id="GO:0006313">
    <property type="term" value="P:DNA transposition"/>
    <property type="evidence" value="ECO:0007669"/>
    <property type="project" value="InterPro"/>
</dbReference>
<dbReference type="AlphaFoldDB" id="A0A9P6WYP9"/>
<name>A0A9P6WYP9_RHIOR</name>
<dbReference type="Pfam" id="PF01498">
    <property type="entry name" value="HTH_Tnp_Tc3_2"/>
    <property type="match status" value="1"/>
</dbReference>
<dbReference type="PANTHER" id="PTHR23022:SF135">
    <property type="entry name" value="SI:DKEY-77F5.3"/>
    <property type="match status" value="1"/>
</dbReference>